<dbReference type="HOGENOM" id="CLU_1873034_0_0_5"/>
<protein>
    <submittedName>
        <fullName evidence="1">Uncharacterized protein</fullName>
    </submittedName>
</protein>
<organism evidence="1 2">
    <name type="scientific">Micavibrio aeruginosavorus (strain ARL-13)</name>
    <dbReference type="NCBI Taxonomy" id="856793"/>
    <lineage>
        <taxon>Bacteria</taxon>
        <taxon>Pseudomonadati</taxon>
        <taxon>Bdellovibrionota</taxon>
        <taxon>Bdellovibrionia</taxon>
        <taxon>Bdellovibrionales</taxon>
        <taxon>Pseudobdellovibrionaceae</taxon>
        <taxon>Micavibrio</taxon>
    </lineage>
</organism>
<reference evidence="1 2" key="1">
    <citation type="journal article" date="2011" name="BMC Genomics">
        <title>Genomic insights into an obligate epibiotic bacterial predator: Micavibrio aeruginosavorus ARL-13.</title>
        <authorList>
            <person name="Wang Z."/>
            <person name="Kadouri D."/>
            <person name="Wu M."/>
        </authorList>
    </citation>
    <scope>NUCLEOTIDE SEQUENCE [LARGE SCALE GENOMIC DNA]</scope>
    <source>
        <strain evidence="1 2">ARL-13</strain>
    </source>
</reference>
<dbReference type="STRING" id="856793.MICA_1438"/>
<proteinExistence type="predicted"/>
<dbReference type="AlphaFoldDB" id="G2KM60"/>
<sequence length="136" mass="14835">MDAHYTINDIVTYDFCPPSSVVGIDSYMMKGFDGVDRGWTSYTLTSQEAGPFARWWIVNVPGFGPHYYVAAESVPPHAVFEPSLSGLVMLDSSGDAALSSSRGALATFRADDGSFHAMEVFDGAERLLFVGRPFRP</sequence>
<keyword evidence="2" id="KW-1185">Reference proteome</keyword>
<accession>G2KM60</accession>
<evidence type="ECO:0000313" key="2">
    <source>
        <dbReference type="Proteomes" id="UP000009286"/>
    </source>
</evidence>
<dbReference type="RefSeq" id="WP_014102979.1">
    <property type="nucleotide sequence ID" value="NC_016026.1"/>
</dbReference>
<name>G2KM60_MICAA</name>
<dbReference type="KEGG" id="mai:MICA_1438"/>
<evidence type="ECO:0000313" key="1">
    <source>
        <dbReference type="EMBL" id="AEP09756.1"/>
    </source>
</evidence>
<gene>
    <name evidence="1" type="ordered locus">MICA_1438</name>
</gene>
<dbReference type="Proteomes" id="UP000009286">
    <property type="component" value="Chromosome"/>
</dbReference>
<dbReference type="EMBL" id="CP002382">
    <property type="protein sequence ID" value="AEP09756.1"/>
    <property type="molecule type" value="Genomic_DNA"/>
</dbReference>